<name>A0A975HJG6_9GAMM</name>
<keyword evidence="4" id="KW-0963">Cytoplasm</keyword>
<dbReference type="Gene3D" id="3.90.950.10">
    <property type="match status" value="1"/>
</dbReference>
<dbReference type="PANTHER" id="PTHR43213:SF5">
    <property type="entry name" value="BIFUNCTIONAL DTTP_UTP PYROPHOSPHATASE_METHYLTRANSFERASE PROTEIN-RELATED"/>
    <property type="match status" value="1"/>
</dbReference>
<comment type="subcellular location">
    <subcellularLocation>
        <location evidence="4">Cytoplasm</location>
    </subcellularLocation>
</comment>
<comment type="caution">
    <text evidence="4">Lacks conserved residue(s) required for the propagation of feature annotation.</text>
</comment>
<sequence length="189" mass="20471">MKIILASQSPRRKELLGHIVAHFEQQSADIDESVLPDESPQAYVERLAQQKAAAIFNKIVSPQNTVVIGSDTTVVKDGRIMGKPEDLADCQSMLMSLSGTTHQVLTAFSVITKAKTVTKTVITDVEFVTLNESKINKYWQTNEPQDKAGAYAIQGIGGKFVKSINGSVSAVVGLPMAELEAVLEELDVL</sequence>
<dbReference type="GO" id="GO:0009117">
    <property type="term" value="P:nucleotide metabolic process"/>
    <property type="evidence" value="ECO:0007669"/>
    <property type="project" value="UniProtKB-KW"/>
</dbReference>
<dbReference type="InterPro" id="IPR003697">
    <property type="entry name" value="Maf-like"/>
</dbReference>
<feature type="site" description="Important for substrate specificity" evidence="4">
    <location>
        <position position="154"/>
    </location>
</feature>
<organism evidence="5 6">
    <name type="scientific">Psychrosphaera ytuae</name>
    <dbReference type="NCBI Taxonomy" id="2820710"/>
    <lineage>
        <taxon>Bacteria</taxon>
        <taxon>Pseudomonadati</taxon>
        <taxon>Pseudomonadota</taxon>
        <taxon>Gammaproteobacteria</taxon>
        <taxon>Alteromonadales</taxon>
        <taxon>Pseudoalteromonadaceae</taxon>
        <taxon>Psychrosphaera</taxon>
    </lineage>
</organism>
<dbReference type="SUPFAM" id="SSF52972">
    <property type="entry name" value="ITPase-like"/>
    <property type="match status" value="1"/>
</dbReference>
<dbReference type="PANTHER" id="PTHR43213">
    <property type="entry name" value="BIFUNCTIONAL DTTP/UTP PYROPHOSPHATASE/METHYLTRANSFERASE PROTEIN-RELATED"/>
    <property type="match status" value="1"/>
</dbReference>
<protein>
    <recommendedName>
        <fullName evidence="4">dTTP/UTP pyrophosphatase</fullName>
        <shortName evidence="4">dTTPase/UTPase</shortName>
        <ecNumber evidence="4">3.6.1.9</ecNumber>
    </recommendedName>
    <alternativeName>
        <fullName evidence="4">Nucleoside triphosphate pyrophosphatase</fullName>
    </alternativeName>
    <alternativeName>
        <fullName evidence="4">Nucleotide pyrophosphatase</fullName>
        <shortName evidence="4">Nucleotide PPase</shortName>
    </alternativeName>
</protein>
<accession>A0A975HJG6</accession>
<evidence type="ECO:0000256" key="4">
    <source>
        <dbReference type="HAMAP-Rule" id="MF_00528"/>
    </source>
</evidence>
<comment type="catalytic activity">
    <reaction evidence="4">
        <text>UTP + H2O = UMP + diphosphate + H(+)</text>
        <dbReference type="Rhea" id="RHEA:29395"/>
        <dbReference type="ChEBI" id="CHEBI:15377"/>
        <dbReference type="ChEBI" id="CHEBI:15378"/>
        <dbReference type="ChEBI" id="CHEBI:33019"/>
        <dbReference type="ChEBI" id="CHEBI:46398"/>
        <dbReference type="ChEBI" id="CHEBI:57865"/>
        <dbReference type="EC" id="3.6.1.9"/>
    </reaction>
</comment>
<comment type="catalytic activity">
    <reaction evidence="4">
        <text>dTTP + H2O = dTMP + diphosphate + H(+)</text>
        <dbReference type="Rhea" id="RHEA:28534"/>
        <dbReference type="ChEBI" id="CHEBI:15377"/>
        <dbReference type="ChEBI" id="CHEBI:15378"/>
        <dbReference type="ChEBI" id="CHEBI:33019"/>
        <dbReference type="ChEBI" id="CHEBI:37568"/>
        <dbReference type="ChEBI" id="CHEBI:63528"/>
        <dbReference type="EC" id="3.6.1.9"/>
    </reaction>
</comment>
<gene>
    <name evidence="5" type="primary">maf</name>
    <name evidence="5" type="ORF">J1N51_10640</name>
</gene>
<dbReference type="InterPro" id="IPR029001">
    <property type="entry name" value="ITPase-like_fam"/>
</dbReference>
<dbReference type="AlphaFoldDB" id="A0A975HJG6"/>
<comment type="cofactor">
    <cofactor evidence="1 4">
        <name>a divalent metal cation</name>
        <dbReference type="ChEBI" id="CHEBI:60240"/>
    </cofactor>
</comment>
<feature type="site" description="Important for substrate specificity" evidence="4">
    <location>
        <position position="11"/>
    </location>
</feature>
<dbReference type="HAMAP" id="MF_00528">
    <property type="entry name" value="Maf"/>
    <property type="match status" value="1"/>
</dbReference>
<dbReference type="GO" id="GO:0047429">
    <property type="term" value="F:nucleoside triphosphate diphosphatase activity"/>
    <property type="evidence" value="ECO:0007669"/>
    <property type="project" value="UniProtKB-EC"/>
</dbReference>
<dbReference type="Proteomes" id="UP000682739">
    <property type="component" value="Chromosome"/>
</dbReference>
<evidence type="ECO:0000313" key="5">
    <source>
        <dbReference type="EMBL" id="QTH63194.1"/>
    </source>
</evidence>
<dbReference type="KEGG" id="psym:J1N51_10640"/>
<evidence type="ECO:0000313" key="6">
    <source>
        <dbReference type="Proteomes" id="UP000682739"/>
    </source>
</evidence>
<comment type="similarity">
    <text evidence="4">Belongs to the Maf family. YhdE subfamily.</text>
</comment>
<keyword evidence="6" id="KW-1185">Reference proteome</keyword>
<evidence type="ECO:0000256" key="2">
    <source>
        <dbReference type="ARBA" id="ARBA00022801"/>
    </source>
</evidence>
<evidence type="ECO:0000256" key="3">
    <source>
        <dbReference type="ARBA" id="ARBA00023080"/>
    </source>
</evidence>
<keyword evidence="3 4" id="KW-0546">Nucleotide metabolism</keyword>
<dbReference type="GO" id="GO:0005737">
    <property type="term" value="C:cytoplasm"/>
    <property type="evidence" value="ECO:0007669"/>
    <property type="project" value="UniProtKB-SubCell"/>
</dbReference>
<feature type="active site" description="Proton acceptor" evidence="4">
    <location>
        <position position="71"/>
    </location>
</feature>
<dbReference type="PIRSF" id="PIRSF006305">
    <property type="entry name" value="Maf"/>
    <property type="match status" value="1"/>
</dbReference>
<proteinExistence type="inferred from homology"/>
<keyword evidence="2 4" id="KW-0378">Hydrolase</keyword>
<reference evidence="5" key="1">
    <citation type="submission" date="2021-03" db="EMBL/GenBank/DDBJ databases">
        <title>Description of Psychrosphaera ytuae sp. nov. isolated from deep sea sediment of South China Sea.</title>
        <authorList>
            <person name="Zhang J."/>
            <person name="Xu X.-D."/>
        </authorList>
    </citation>
    <scope>NUCLEOTIDE SEQUENCE</scope>
    <source>
        <strain evidence="5">MTZ26</strain>
    </source>
</reference>
<dbReference type="NCBIfam" id="TIGR00172">
    <property type="entry name" value="maf"/>
    <property type="match status" value="1"/>
</dbReference>
<dbReference type="CDD" id="cd00555">
    <property type="entry name" value="Maf"/>
    <property type="match status" value="1"/>
</dbReference>
<evidence type="ECO:0000256" key="1">
    <source>
        <dbReference type="ARBA" id="ARBA00001968"/>
    </source>
</evidence>
<feature type="site" description="Important for substrate specificity" evidence="4">
    <location>
        <position position="72"/>
    </location>
</feature>
<dbReference type="Pfam" id="PF02545">
    <property type="entry name" value="Maf"/>
    <property type="match status" value="1"/>
</dbReference>
<comment type="function">
    <text evidence="4">Nucleoside triphosphate pyrophosphatase that hydrolyzes dTTP and UTP. May have a dual role in cell division arrest and in preventing the incorporation of modified nucleotides into cellular nucleic acids.</text>
</comment>
<dbReference type="RefSeq" id="WP_208831171.1">
    <property type="nucleotide sequence ID" value="NZ_CP072110.1"/>
</dbReference>
<dbReference type="EC" id="3.6.1.9" evidence="4"/>
<dbReference type="EMBL" id="CP072110">
    <property type="protein sequence ID" value="QTH63194.1"/>
    <property type="molecule type" value="Genomic_DNA"/>
</dbReference>